<dbReference type="Gene3D" id="3.40.1550.10">
    <property type="entry name" value="CheC-like"/>
    <property type="match status" value="1"/>
</dbReference>
<sequence>MIFKAKIEFTSNTYITEYGKIKGNAAIMLSNNGYLTDITPPSTVFGKDMYFIISTVETITIEIDSSIGRIEVNIGLEV</sequence>
<dbReference type="Proteomes" id="UP000821656">
    <property type="component" value="Unassembled WGS sequence"/>
</dbReference>
<dbReference type="AlphaFoldDB" id="A0A9Q5GD46"/>
<accession>A0A9Q5GD46</accession>
<dbReference type="RefSeq" id="WP_077309046.1">
    <property type="nucleotide sequence ID" value="NZ_CP016090.1"/>
</dbReference>
<gene>
    <name evidence="2" type="ORF">DFH45_002905</name>
</gene>
<protein>
    <submittedName>
        <fullName evidence="2">CheY-specific phosphatase CheX</fullName>
    </submittedName>
</protein>
<dbReference type="GO" id="GO:0006935">
    <property type="term" value="P:chemotaxis"/>
    <property type="evidence" value="ECO:0007669"/>
    <property type="project" value="UniProtKB-KW"/>
</dbReference>
<organism evidence="2 3">
    <name type="scientific">Clostridium beijerinckii</name>
    <name type="common">Clostridium MP</name>
    <dbReference type="NCBI Taxonomy" id="1520"/>
    <lineage>
        <taxon>Bacteria</taxon>
        <taxon>Bacillati</taxon>
        <taxon>Bacillota</taxon>
        <taxon>Clostridia</taxon>
        <taxon>Eubacteriales</taxon>
        <taxon>Clostridiaceae</taxon>
        <taxon>Clostridium</taxon>
    </lineage>
</organism>
<evidence type="ECO:0000313" key="3">
    <source>
        <dbReference type="Proteomes" id="UP000821656"/>
    </source>
</evidence>
<dbReference type="SUPFAM" id="SSF103039">
    <property type="entry name" value="CheC-like"/>
    <property type="match status" value="1"/>
</dbReference>
<name>A0A9Q5GD46_CLOBE</name>
<reference evidence="2" key="1">
    <citation type="submission" date="2020-05" db="EMBL/GenBank/DDBJ databases">
        <title>Genomic insights into acetone-butanol-ethanol (ABE) fermentation by sequencing solventogenic clostridia strains.</title>
        <authorList>
            <person name="Brown S."/>
        </authorList>
    </citation>
    <scope>NUCLEOTIDE SEQUENCE</scope>
    <source>
        <strain evidence="2">DJ126</strain>
    </source>
</reference>
<evidence type="ECO:0000256" key="1">
    <source>
        <dbReference type="ARBA" id="ARBA00022500"/>
    </source>
</evidence>
<keyword evidence="1" id="KW-0145">Chemotaxis</keyword>
<dbReference type="EMBL" id="JABSXK010000001">
    <property type="protein sequence ID" value="NRV09942.1"/>
    <property type="molecule type" value="Genomic_DNA"/>
</dbReference>
<dbReference type="InterPro" id="IPR028976">
    <property type="entry name" value="CheC-like_sf"/>
</dbReference>
<proteinExistence type="predicted"/>
<evidence type="ECO:0000313" key="2">
    <source>
        <dbReference type="EMBL" id="NRV09942.1"/>
    </source>
</evidence>
<comment type="caution">
    <text evidence="2">The sequence shown here is derived from an EMBL/GenBank/DDBJ whole genome shotgun (WGS) entry which is preliminary data.</text>
</comment>